<organism evidence="2 3">
    <name type="scientific">Jaapia argillacea MUCL 33604</name>
    <dbReference type="NCBI Taxonomy" id="933084"/>
    <lineage>
        <taxon>Eukaryota</taxon>
        <taxon>Fungi</taxon>
        <taxon>Dikarya</taxon>
        <taxon>Basidiomycota</taxon>
        <taxon>Agaricomycotina</taxon>
        <taxon>Agaricomycetes</taxon>
        <taxon>Agaricomycetidae</taxon>
        <taxon>Jaapiales</taxon>
        <taxon>Jaapiaceae</taxon>
        <taxon>Jaapia</taxon>
    </lineage>
</organism>
<feature type="compositionally biased region" description="Pro residues" evidence="1">
    <location>
        <begin position="322"/>
        <end position="334"/>
    </location>
</feature>
<feature type="region of interest" description="Disordered" evidence="1">
    <location>
        <begin position="1"/>
        <end position="47"/>
    </location>
</feature>
<feature type="compositionally biased region" description="Polar residues" evidence="1">
    <location>
        <begin position="285"/>
        <end position="294"/>
    </location>
</feature>
<protein>
    <submittedName>
        <fullName evidence="2">Uncharacterized protein</fullName>
    </submittedName>
</protein>
<name>A0A067PP66_9AGAM</name>
<feature type="region of interest" description="Disordered" evidence="1">
    <location>
        <begin position="234"/>
        <end position="364"/>
    </location>
</feature>
<evidence type="ECO:0000313" key="3">
    <source>
        <dbReference type="Proteomes" id="UP000027265"/>
    </source>
</evidence>
<dbReference type="InParanoid" id="A0A067PP66"/>
<evidence type="ECO:0000256" key="1">
    <source>
        <dbReference type="SAM" id="MobiDB-lite"/>
    </source>
</evidence>
<evidence type="ECO:0000313" key="2">
    <source>
        <dbReference type="EMBL" id="KDQ53092.1"/>
    </source>
</evidence>
<keyword evidence="3" id="KW-1185">Reference proteome</keyword>
<feature type="non-terminal residue" evidence="2">
    <location>
        <position position="364"/>
    </location>
</feature>
<gene>
    <name evidence="2" type="ORF">JAAARDRAFT_197587</name>
</gene>
<feature type="compositionally biased region" description="Polar residues" evidence="1">
    <location>
        <begin position="1"/>
        <end position="30"/>
    </location>
</feature>
<feature type="region of interest" description="Disordered" evidence="1">
    <location>
        <begin position="93"/>
        <end position="219"/>
    </location>
</feature>
<reference evidence="3" key="1">
    <citation type="journal article" date="2014" name="Proc. Natl. Acad. Sci. U.S.A.">
        <title>Extensive sampling of basidiomycete genomes demonstrates inadequacy of the white-rot/brown-rot paradigm for wood decay fungi.</title>
        <authorList>
            <person name="Riley R."/>
            <person name="Salamov A.A."/>
            <person name="Brown D.W."/>
            <person name="Nagy L.G."/>
            <person name="Floudas D."/>
            <person name="Held B.W."/>
            <person name="Levasseur A."/>
            <person name="Lombard V."/>
            <person name="Morin E."/>
            <person name="Otillar R."/>
            <person name="Lindquist E.A."/>
            <person name="Sun H."/>
            <person name="LaButti K.M."/>
            <person name="Schmutz J."/>
            <person name="Jabbour D."/>
            <person name="Luo H."/>
            <person name="Baker S.E."/>
            <person name="Pisabarro A.G."/>
            <person name="Walton J.D."/>
            <person name="Blanchette R.A."/>
            <person name="Henrissat B."/>
            <person name="Martin F."/>
            <person name="Cullen D."/>
            <person name="Hibbett D.S."/>
            <person name="Grigoriev I.V."/>
        </authorList>
    </citation>
    <scope>NUCLEOTIDE SEQUENCE [LARGE SCALE GENOMIC DNA]</scope>
    <source>
        <strain evidence="3">MUCL 33604</strain>
    </source>
</reference>
<dbReference type="AlphaFoldDB" id="A0A067PP66"/>
<feature type="compositionally biased region" description="Polar residues" evidence="1">
    <location>
        <begin position="194"/>
        <end position="207"/>
    </location>
</feature>
<sequence length="364" mass="38782">MSDPTFQQLAQEQMESDPPTTATGMLQKYTNHGDLESSASQEGMEVDWEPLAPGAPVRLYGQEARYRMDGPDYQEEQEGNRCVFTQEIFGASADQGAGFVDEDERMSPPPSPSHHREAPPTSHQSSRRLPSHPGSLTIPSPTIASFEDAPDYDVGPPSSSQELHVAPRAISSFDDVEDPDITPTGSQEMAEYIPSSQDLPAPSSTMYVDNGDDIAPPSDDRLAFIVDDDDIPLPALEVLSPSPPTYVNNDGDIPAPAPSQGALAISPPTYIDDDEDIPAPGQGTLIASSPINTSDDGDIPPLSQEGSIPSPPTYINDDDDIPPPSQGPFTPSPPTYISDGDDVALPTPSFLAPSSPTFIPDDDD</sequence>
<dbReference type="HOGENOM" id="CLU_761974_0_0_1"/>
<proteinExistence type="predicted"/>
<dbReference type="Proteomes" id="UP000027265">
    <property type="component" value="Unassembled WGS sequence"/>
</dbReference>
<dbReference type="EMBL" id="KL197735">
    <property type="protein sequence ID" value="KDQ53092.1"/>
    <property type="molecule type" value="Genomic_DNA"/>
</dbReference>
<accession>A0A067PP66</accession>